<sequence length="86" mass="9765">MNMHAQIELFGGPEDGREITLPVGTEGTPLSPLPVPSPRTGEDAGEESEGPAEHEVAWYERHHRRRRDMWVYKYVSSHSVHQTENT</sequence>
<dbReference type="AlphaFoldDB" id="A0A839E2B3"/>
<accession>A0A839E2B3</accession>
<organism evidence="2 3">
    <name type="scientific">Halosaccharopolyspora lacisalsi</name>
    <dbReference type="NCBI Taxonomy" id="1000566"/>
    <lineage>
        <taxon>Bacteria</taxon>
        <taxon>Bacillati</taxon>
        <taxon>Actinomycetota</taxon>
        <taxon>Actinomycetes</taxon>
        <taxon>Pseudonocardiales</taxon>
        <taxon>Pseudonocardiaceae</taxon>
        <taxon>Halosaccharopolyspora</taxon>
    </lineage>
</organism>
<keyword evidence="3" id="KW-1185">Reference proteome</keyword>
<protein>
    <submittedName>
        <fullName evidence="2">Uncharacterized protein</fullName>
    </submittedName>
</protein>
<comment type="caution">
    <text evidence="2">The sequence shown here is derived from an EMBL/GenBank/DDBJ whole genome shotgun (WGS) entry which is preliminary data.</text>
</comment>
<evidence type="ECO:0000313" key="2">
    <source>
        <dbReference type="EMBL" id="MBA8827200.1"/>
    </source>
</evidence>
<proteinExistence type="predicted"/>
<evidence type="ECO:0000256" key="1">
    <source>
        <dbReference type="SAM" id="MobiDB-lite"/>
    </source>
</evidence>
<dbReference type="EMBL" id="JACGWZ010000007">
    <property type="protein sequence ID" value="MBA8827200.1"/>
    <property type="molecule type" value="Genomic_DNA"/>
</dbReference>
<evidence type="ECO:0000313" key="3">
    <source>
        <dbReference type="Proteomes" id="UP000569329"/>
    </source>
</evidence>
<gene>
    <name evidence="2" type="ORF">FHX42_004584</name>
</gene>
<feature type="region of interest" description="Disordered" evidence="1">
    <location>
        <begin position="1"/>
        <end position="55"/>
    </location>
</feature>
<dbReference type="Proteomes" id="UP000569329">
    <property type="component" value="Unassembled WGS sequence"/>
</dbReference>
<dbReference type="RefSeq" id="WP_182546375.1">
    <property type="nucleotide sequence ID" value="NZ_JACGWZ010000007.1"/>
</dbReference>
<reference evidence="2 3" key="1">
    <citation type="submission" date="2020-07" db="EMBL/GenBank/DDBJ databases">
        <title>Sequencing the genomes of 1000 actinobacteria strains.</title>
        <authorList>
            <person name="Klenk H.-P."/>
        </authorList>
    </citation>
    <scope>NUCLEOTIDE SEQUENCE [LARGE SCALE GENOMIC DNA]</scope>
    <source>
        <strain evidence="2 3">DSM 45975</strain>
    </source>
</reference>
<name>A0A839E2B3_9PSEU</name>